<dbReference type="PROSITE" id="PS00107">
    <property type="entry name" value="PROTEIN_KINASE_ATP"/>
    <property type="match status" value="1"/>
</dbReference>
<evidence type="ECO:0000256" key="11">
    <source>
        <dbReference type="SAM" id="MobiDB-lite"/>
    </source>
</evidence>
<dbReference type="GO" id="GO:0004674">
    <property type="term" value="F:protein serine/threonine kinase activity"/>
    <property type="evidence" value="ECO:0007669"/>
    <property type="project" value="UniProtKB-KW"/>
</dbReference>
<dbReference type="PANTHER" id="PTHR45998">
    <property type="entry name" value="SERINE/THREONINE-PROTEIN KINASE 16"/>
    <property type="match status" value="1"/>
</dbReference>
<dbReference type="OMA" id="RSAQIKW"/>
<evidence type="ECO:0000256" key="8">
    <source>
        <dbReference type="ARBA" id="ARBA00048679"/>
    </source>
</evidence>
<dbReference type="OrthoDB" id="248923at2759"/>
<evidence type="ECO:0000256" key="6">
    <source>
        <dbReference type="ARBA" id="ARBA00022840"/>
    </source>
</evidence>
<evidence type="ECO:0000256" key="10">
    <source>
        <dbReference type="RuleBase" id="RU000304"/>
    </source>
</evidence>
<dbReference type="GO" id="GO:0006624">
    <property type="term" value="P:vacuolar protein processing"/>
    <property type="evidence" value="ECO:0007669"/>
    <property type="project" value="TreeGrafter"/>
</dbReference>
<proteinExistence type="inferred from homology"/>
<evidence type="ECO:0000256" key="1">
    <source>
        <dbReference type="ARBA" id="ARBA00012513"/>
    </source>
</evidence>
<keyword evidence="3" id="KW-0808">Transferase</keyword>
<keyword evidence="2 10" id="KW-0723">Serine/threonine-protein kinase</keyword>
<dbReference type="AlphaFoldDB" id="A0A1X2HVZ6"/>
<reference evidence="13 14" key="1">
    <citation type="submission" date="2016-07" db="EMBL/GenBank/DDBJ databases">
        <title>Pervasive Adenine N6-methylation of Active Genes in Fungi.</title>
        <authorList>
            <consortium name="DOE Joint Genome Institute"/>
            <person name="Mondo S.J."/>
            <person name="Dannebaum R.O."/>
            <person name="Kuo R.C."/>
            <person name="Labutti K."/>
            <person name="Haridas S."/>
            <person name="Kuo A."/>
            <person name="Salamov A."/>
            <person name="Ahrendt S.R."/>
            <person name="Lipzen A."/>
            <person name="Sullivan W."/>
            <person name="Andreopoulos W.B."/>
            <person name="Clum A."/>
            <person name="Lindquist E."/>
            <person name="Daum C."/>
            <person name="Ramamoorthy G.K."/>
            <person name="Gryganskyi A."/>
            <person name="Culley D."/>
            <person name="Magnuson J.K."/>
            <person name="James T.Y."/>
            <person name="O'Malley M.A."/>
            <person name="Stajich J.E."/>
            <person name="Spatafora J.W."/>
            <person name="Visel A."/>
            <person name="Grigoriev I.V."/>
        </authorList>
    </citation>
    <scope>NUCLEOTIDE SEQUENCE [LARGE SCALE GENOMIC DNA]</scope>
    <source>
        <strain evidence="13 14">NRRL 2496</strain>
    </source>
</reference>
<evidence type="ECO:0000256" key="4">
    <source>
        <dbReference type="ARBA" id="ARBA00022741"/>
    </source>
</evidence>
<dbReference type="InterPro" id="IPR017441">
    <property type="entry name" value="Protein_kinase_ATP_BS"/>
</dbReference>
<dbReference type="SMART" id="SM00220">
    <property type="entry name" value="S_TKc"/>
    <property type="match status" value="1"/>
</dbReference>
<dbReference type="InParanoid" id="A0A1X2HVZ6"/>
<feature type="domain" description="Protein kinase" evidence="12">
    <location>
        <begin position="30"/>
        <end position="364"/>
    </location>
</feature>
<evidence type="ECO:0000256" key="5">
    <source>
        <dbReference type="ARBA" id="ARBA00022777"/>
    </source>
</evidence>
<dbReference type="Proteomes" id="UP000242180">
    <property type="component" value="Unassembled WGS sequence"/>
</dbReference>
<evidence type="ECO:0000256" key="9">
    <source>
        <dbReference type="PROSITE-ProRule" id="PRU10141"/>
    </source>
</evidence>
<dbReference type="GO" id="GO:0005773">
    <property type="term" value="C:vacuole"/>
    <property type="evidence" value="ECO:0007669"/>
    <property type="project" value="GOC"/>
</dbReference>
<dbReference type="PROSITE" id="PS50011">
    <property type="entry name" value="PROTEIN_KINASE_DOM"/>
    <property type="match status" value="1"/>
</dbReference>
<feature type="region of interest" description="Disordered" evidence="11">
    <location>
        <begin position="169"/>
        <end position="211"/>
    </location>
</feature>
<evidence type="ECO:0000259" key="12">
    <source>
        <dbReference type="PROSITE" id="PS50011"/>
    </source>
</evidence>
<comment type="similarity">
    <text evidence="10">Belongs to the protein kinase superfamily.</text>
</comment>
<dbReference type="GO" id="GO:0005524">
    <property type="term" value="F:ATP binding"/>
    <property type="evidence" value="ECO:0007669"/>
    <property type="project" value="UniProtKB-UniRule"/>
</dbReference>
<evidence type="ECO:0000313" key="13">
    <source>
        <dbReference type="EMBL" id="ORZ03739.1"/>
    </source>
</evidence>
<evidence type="ECO:0000256" key="3">
    <source>
        <dbReference type="ARBA" id="ARBA00022679"/>
    </source>
</evidence>
<keyword evidence="14" id="KW-1185">Reference proteome</keyword>
<dbReference type="PROSITE" id="PS00108">
    <property type="entry name" value="PROTEIN_KINASE_ST"/>
    <property type="match status" value="1"/>
</dbReference>
<comment type="caution">
    <text evidence="13">The sequence shown here is derived from an EMBL/GenBank/DDBJ whole genome shotgun (WGS) entry which is preliminary data.</text>
</comment>
<dbReference type="InterPro" id="IPR011009">
    <property type="entry name" value="Kinase-like_dom_sf"/>
</dbReference>
<dbReference type="InterPro" id="IPR000719">
    <property type="entry name" value="Prot_kinase_dom"/>
</dbReference>
<gene>
    <name evidence="13" type="ORF">BCR43DRAFT_429297</name>
</gene>
<organism evidence="13 14">
    <name type="scientific">Syncephalastrum racemosum</name>
    <name type="common">Filamentous fungus</name>
    <dbReference type="NCBI Taxonomy" id="13706"/>
    <lineage>
        <taxon>Eukaryota</taxon>
        <taxon>Fungi</taxon>
        <taxon>Fungi incertae sedis</taxon>
        <taxon>Mucoromycota</taxon>
        <taxon>Mucoromycotina</taxon>
        <taxon>Mucoromycetes</taxon>
        <taxon>Mucorales</taxon>
        <taxon>Syncephalastraceae</taxon>
        <taxon>Syncephalastrum</taxon>
    </lineage>
</organism>
<protein>
    <recommendedName>
        <fullName evidence="1">non-specific serine/threonine protein kinase</fullName>
        <ecNumber evidence="1">2.7.11.1</ecNumber>
    </recommendedName>
</protein>
<dbReference type="GO" id="GO:0032889">
    <property type="term" value="P:regulation of vacuole fusion, non-autophagic"/>
    <property type="evidence" value="ECO:0007669"/>
    <property type="project" value="TreeGrafter"/>
</dbReference>
<dbReference type="FunCoup" id="A0A1X2HVZ6">
    <property type="interactions" value="426"/>
</dbReference>
<dbReference type="PANTHER" id="PTHR45998:SF2">
    <property type="entry name" value="SERINE_THREONINE-PROTEIN KINASE 16"/>
    <property type="match status" value="1"/>
</dbReference>
<dbReference type="Pfam" id="PF00069">
    <property type="entry name" value="Pkinase"/>
    <property type="match status" value="2"/>
</dbReference>
<feature type="binding site" evidence="9">
    <location>
        <position position="59"/>
    </location>
    <ligand>
        <name>ATP</name>
        <dbReference type="ChEBI" id="CHEBI:30616"/>
    </ligand>
</feature>
<keyword evidence="4 9" id="KW-0547">Nucleotide-binding</keyword>
<name>A0A1X2HVZ6_SYNRA</name>
<comment type="catalytic activity">
    <reaction evidence="8">
        <text>L-seryl-[protein] + ATP = O-phospho-L-seryl-[protein] + ADP + H(+)</text>
        <dbReference type="Rhea" id="RHEA:17989"/>
        <dbReference type="Rhea" id="RHEA-COMP:9863"/>
        <dbReference type="Rhea" id="RHEA-COMP:11604"/>
        <dbReference type="ChEBI" id="CHEBI:15378"/>
        <dbReference type="ChEBI" id="CHEBI:29999"/>
        <dbReference type="ChEBI" id="CHEBI:30616"/>
        <dbReference type="ChEBI" id="CHEBI:83421"/>
        <dbReference type="ChEBI" id="CHEBI:456216"/>
        <dbReference type="EC" id="2.7.11.1"/>
    </reaction>
</comment>
<dbReference type="InterPro" id="IPR008271">
    <property type="entry name" value="Ser/Thr_kinase_AS"/>
</dbReference>
<accession>A0A1X2HVZ6</accession>
<dbReference type="GO" id="GO:0005794">
    <property type="term" value="C:Golgi apparatus"/>
    <property type="evidence" value="ECO:0007669"/>
    <property type="project" value="TreeGrafter"/>
</dbReference>
<dbReference type="SUPFAM" id="SSF56112">
    <property type="entry name" value="Protein kinase-like (PK-like)"/>
    <property type="match status" value="1"/>
</dbReference>
<dbReference type="Gene3D" id="1.10.510.10">
    <property type="entry name" value="Transferase(Phosphotransferase) domain 1"/>
    <property type="match status" value="2"/>
</dbReference>
<dbReference type="EMBL" id="MCGN01000001">
    <property type="protein sequence ID" value="ORZ03739.1"/>
    <property type="molecule type" value="Genomic_DNA"/>
</dbReference>
<evidence type="ECO:0000256" key="2">
    <source>
        <dbReference type="ARBA" id="ARBA00022527"/>
    </source>
</evidence>
<keyword evidence="5 13" id="KW-0418">Kinase</keyword>
<evidence type="ECO:0000313" key="14">
    <source>
        <dbReference type="Proteomes" id="UP000242180"/>
    </source>
</evidence>
<keyword evidence="6 9" id="KW-0067">ATP-binding</keyword>
<dbReference type="InterPro" id="IPR052239">
    <property type="entry name" value="Ser/Thr-specific_kinases"/>
</dbReference>
<dbReference type="EC" id="2.7.11.1" evidence="1"/>
<comment type="catalytic activity">
    <reaction evidence="7">
        <text>L-threonyl-[protein] + ATP = O-phospho-L-threonyl-[protein] + ADP + H(+)</text>
        <dbReference type="Rhea" id="RHEA:46608"/>
        <dbReference type="Rhea" id="RHEA-COMP:11060"/>
        <dbReference type="Rhea" id="RHEA-COMP:11605"/>
        <dbReference type="ChEBI" id="CHEBI:15378"/>
        <dbReference type="ChEBI" id="CHEBI:30013"/>
        <dbReference type="ChEBI" id="CHEBI:30616"/>
        <dbReference type="ChEBI" id="CHEBI:61977"/>
        <dbReference type="ChEBI" id="CHEBI:456216"/>
        <dbReference type="EC" id="2.7.11.1"/>
    </reaction>
</comment>
<sequence>MSVSTLRDTLYAITSCCFPNPTIQINKRTFKVIRLLGEGGYSFVYLVQDVPTGRLYALKKIRCPPGDQQAVSDAMREVDMYRMFQHDNIIKLLNTSITTERDGTKIVYMFLPYYKRGNLQDSINANNLTKTHFPEQDLLRFFRKICYAVRVLHSYRLPKVAMRNLEEEANPDSGFAQNTMPNAPYYYTQQPSEEDDESSQQEEGAPVPFAHRDLKPGNILIADDGLTPLLTDFGSIKRARIPVKSRRDAMMQEELAAEYSTMPYRAPELYEVQPGKELNEKVDIWSLGCLFFATAYGQSPFEASSQEMGGSMSLAILNGNYKFPPAEQDPYSESVRDLIKFILTIDPSERPDIHAVIQKLDGMLEEQAAA</sequence>
<evidence type="ECO:0000256" key="7">
    <source>
        <dbReference type="ARBA" id="ARBA00047899"/>
    </source>
</evidence>